<dbReference type="Proteomes" id="UP000250266">
    <property type="component" value="Unassembled WGS sequence"/>
</dbReference>
<feature type="chain" id="PRO_5034262621" description="Prion-inhibition and propagation HeLo domain-containing protein" evidence="2">
    <location>
        <begin position="18"/>
        <end position="337"/>
    </location>
</feature>
<name>A0A8E2DX90_9PEZI</name>
<dbReference type="AlphaFoldDB" id="A0A8E2DX90"/>
<proteinExistence type="predicted"/>
<feature type="signal peptide" evidence="2">
    <location>
        <begin position="1"/>
        <end position="17"/>
    </location>
</feature>
<feature type="compositionally biased region" description="Polar residues" evidence="1">
    <location>
        <begin position="213"/>
        <end position="224"/>
    </location>
</feature>
<keyword evidence="4" id="KW-1185">Reference proteome</keyword>
<protein>
    <recommendedName>
        <fullName evidence="5">Prion-inhibition and propagation HeLo domain-containing protein</fullName>
    </recommendedName>
</protein>
<feature type="region of interest" description="Disordered" evidence="1">
    <location>
        <begin position="162"/>
        <end position="224"/>
    </location>
</feature>
<keyword evidence="2" id="KW-0732">Signal</keyword>
<organism evidence="3 4">
    <name type="scientific">Lepidopterella palustris CBS 459.81</name>
    <dbReference type="NCBI Taxonomy" id="1314670"/>
    <lineage>
        <taxon>Eukaryota</taxon>
        <taxon>Fungi</taxon>
        <taxon>Dikarya</taxon>
        <taxon>Ascomycota</taxon>
        <taxon>Pezizomycotina</taxon>
        <taxon>Dothideomycetes</taxon>
        <taxon>Pleosporomycetidae</taxon>
        <taxon>Mytilinidiales</taxon>
        <taxon>Argynnaceae</taxon>
        <taxon>Lepidopterella</taxon>
    </lineage>
</organism>
<sequence length="337" mass="36822">MPATIAIACISVTVAICRCILDTVALLGTFKHANGRVRAVRGNLSSLSAWKGTRTIQYRIKRSSLREYCQDLDSSVRLLNLLNTTQGLFSMPKRIQQVLEVSGLLRSGSTHNLQRRISDLESRLNNLPNVDPALPRHTLSSNTHMSTDYIELLDQAPVATSSLPTVPEEQPPRLPEASSTDYQDGSNSQVLNLDEESGTSRRSSILQPPPLTPSQGFTTGDSSAQCPATLASLYRAPIDLETTKADDTLGPMDSSIRLTAALYTLNSLHCDPEKSGPRSLPVCSQYMGLFESPEDPKADKPLKHFRPSFEVIARSTSYTGRHKRHKSDPAAIVVVAV</sequence>
<evidence type="ECO:0008006" key="5">
    <source>
        <dbReference type="Google" id="ProtNLM"/>
    </source>
</evidence>
<feature type="compositionally biased region" description="Polar residues" evidence="1">
    <location>
        <begin position="177"/>
        <end position="191"/>
    </location>
</feature>
<evidence type="ECO:0000313" key="3">
    <source>
        <dbReference type="EMBL" id="OCK73386.1"/>
    </source>
</evidence>
<evidence type="ECO:0000256" key="2">
    <source>
        <dbReference type="SAM" id="SignalP"/>
    </source>
</evidence>
<reference evidence="3 4" key="1">
    <citation type="journal article" date="2016" name="Nat. Commun.">
        <title>Ectomycorrhizal ecology is imprinted in the genome of the dominant symbiotic fungus Cenococcum geophilum.</title>
        <authorList>
            <consortium name="DOE Joint Genome Institute"/>
            <person name="Peter M."/>
            <person name="Kohler A."/>
            <person name="Ohm R.A."/>
            <person name="Kuo A."/>
            <person name="Krutzmann J."/>
            <person name="Morin E."/>
            <person name="Arend M."/>
            <person name="Barry K.W."/>
            <person name="Binder M."/>
            <person name="Choi C."/>
            <person name="Clum A."/>
            <person name="Copeland A."/>
            <person name="Grisel N."/>
            <person name="Haridas S."/>
            <person name="Kipfer T."/>
            <person name="LaButti K."/>
            <person name="Lindquist E."/>
            <person name="Lipzen A."/>
            <person name="Maire R."/>
            <person name="Meier B."/>
            <person name="Mihaltcheva S."/>
            <person name="Molinier V."/>
            <person name="Murat C."/>
            <person name="Poggeler S."/>
            <person name="Quandt C.A."/>
            <person name="Sperisen C."/>
            <person name="Tritt A."/>
            <person name="Tisserant E."/>
            <person name="Crous P.W."/>
            <person name="Henrissat B."/>
            <person name="Nehls U."/>
            <person name="Egli S."/>
            <person name="Spatafora J.W."/>
            <person name="Grigoriev I.V."/>
            <person name="Martin F.M."/>
        </authorList>
    </citation>
    <scope>NUCLEOTIDE SEQUENCE [LARGE SCALE GENOMIC DNA]</scope>
    <source>
        <strain evidence="3 4">CBS 459.81</strain>
    </source>
</reference>
<evidence type="ECO:0000313" key="4">
    <source>
        <dbReference type="Proteomes" id="UP000250266"/>
    </source>
</evidence>
<gene>
    <name evidence="3" type="ORF">K432DRAFT_447852</name>
</gene>
<accession>A0A8E2DX90</accession>
<dbReference type="EMBL" id="KV745797">
    <property type="protein sequence ID" value="OCK73386.1"/>
    <property type="molecule type" value="Genomic_DNA"/>
</dbReference>
<evidence type="ECO:0000256" key="1">
    <source>
        <dbReference type="SAM" id="MobiDB-lite"/>
    </source>
</evidence>